<name>A0ACB8DC54_DERSI</name>
<reference evidence="1" key="1">
    <citation type="submission" date="2020-05" db="EMBL/GenBank/DDBJ databases">
        <title>Large-scale comparative analyses of tick genomes elucidate their genetic diversity and vector capacities.</title>
        <authorList>
            <person name="Jia N."/>
            <person name="Wang J."/>
            <person name="Shi W."/>
            <person name="Du L."/>
            <person name="Sun Y."/>
            <person name="Zhan W."/>
            <person name="Jiang J."/>
            <person name="Wang Q."/>
            <person name="Zhang B."/>
            <person name="Ji P."/>
            <person name="Sakyi L.B."/>
            <person name="Cui X."/>
            <person name="Yuan T."/>
            <person name="Jiang B."/>
            <person name="Yang W."/>
            <person name="Lam T.T.-Y."/>
            <person name="Chang Q."/>
            <person name="Ding S."/>
            <person name="Wang X."/>
            <person name="Zhu J."/>
            <person name="Ruan X."/>
            <person name="Zhao L."/>
            <person name="Wei J."/>
            <person name="Que T."/>
            <person name="Du C."/>
            <person name="Cheng J."/>
            <person name="Dai P."/>
            <person name="Han X."/>
            <person name="Huang E."/>
            <person name="Gao Y."/>
            <person name="Liu J."/>
            <person name="Shao H."/>
            <person name="Ye R."/>
            <person name="Li L."/>
            <person name="Wei W."/>
            <person name="Wang X."/>
            <person name="Wang C."/>
            <person name="Yang T."/>
            <person name="Huo Q."/>
            <person name="Li W."/>
            <person name="Guo W."/>
            <person name="Chen H."/>
            <person name="Zhou L."/>
            <person name="Ni X."/>
            <person name="Tian J."/>
            <person name="Zhou Y."/>
            <person name="Sheng Y."/>
            <person name="Liu T."/>
            <person name="Pan Y."/>
            <person name="Xia L."/>
            <person name="Li J."/>
            <person name="Zhao F."/>
            <person name="Cao W."/>
        </authorList>
    </citation>
    <scope>NUCLEOTIDE SEQUENCE</scope>
    <source>
        <strain evidence="1">Dsil-2018</strain>
    </source>
</reference>
<gene>
    <name evidence="1" type="ORF">HPB49_009054</name>
</gene>
<evidence type="ECO:0000313" key="2">
    <source>
        <dbReference type="Proteomes" id="UP000821865"/>
    </source>
</evidence>
<dbReference type="Proteomes" id="UP000821865">
    <property type="component" value="Chromosome 2"/>
</dbReference>
<comment type="caution">
    <text evidence="1">The sequence shown here is derived from an EMBL/GenBank/DDBJ whole genome shotgun (WGS) entry which is preliminary data.</text>
</comment>
<keyword evidence="2" id="KW-1185">Reference proteome</keyword>
<proteinExistence type="predicted"/>
<protein>
    <submittedName>
        <fullName evidence="1">Uncharacterized protein</fullName>
    </submittedName>
</protein>
<accession>A0ACB8DC54</accession>
<dbReference type="EMBL" id="CM023471">
    <property type="protein sequence ID" value="KAH7965630.1"/>
    <property type="molecule type" value="Genomic_DNA"/>
</dbReference>
<sequence>MAPRRKRLSSSSSPDSGNGSSSDESLTESDVTCPVCLSMVVEPVTMPCAHEVCNSCFTSTVLMANKECPMCRMRIASWARKAAREGTLVNRTRWELIKSRFPQQVARRLSGDDSRAGTPQRIVLRSLCEPGEIRREYEEQRQRAEAEWRQERELEAQAGEALAQQLASEEERALEEQRRQLRRDQRLACLWGVFGDTPAVLAAVPLVRTLLMPEEEDDNDSASSFMPPEDRPQVFALAPNNMIMGYVCGICVWPHRQPAAVARLRRLVLFSSSERDAAVSFSPAIAARDGVPTTPLRGDANRLCSRSVQTALLEMRPQETQTSEHGDDTASYLEDLQLARRIQRQLNRESRQIPGRVYNLRSRVAN</sequence>
<evidence type="ECO:0000313" key="1">
    <source>
        <dbReference type="EMBL" id="KAH7965630.1"/>
    </source>
</evidence>
<organism evidence="1 2">
    <name type="scientific">Dermacentor silvarum</name>
    <name type="common">Tick</name>
    <dbReference type="NCBI Taxonomy" id="543639"/>
    <lineage>
        <taxon>Eukaryota</taxon>
        <taxon>Metazoa</taxon>
        <taxon>Ecdysozoa</taxon>
        <taxon>Arthropoda</taxon>
        <taxon>Chelicerata</taxon>
        <taxon>Arachnida</taxon>
        <taxon>Acari</taxon>
        <taxon>Parasitiformes</taxon>
        <taxon>Ixodida</taxon>
        <taxon>Ixodoidea</taxon>
        <taxon>Ixodidae</taxon>
        <taxon>Rhipicephalinae</taxon>
        <taxon>Dermacentor</taxon>
    </lineage>
</organism>